<evidence type="ECO:0000259" key="5">
    <source>
        <dbReference type="PROSITE" id="PS50943"/>
    </source>
</evidence>
<dbReference type="PROSITE" id="PS50932">
    <property type="entry name" value="HTH_LACI_2"/>
    <property type="match status" value="1"/>
</dbReference>
<dbReference type="Proteomes" id="UP000196102">
    <property type="component" value="Unassembled WGS sequence"/>
</dbReference>
<dbReference type="SUPFAM" id="SSF53822">
    <property type="entry name" value="Periplasmic binding protein-like I"/>
    <property type="match status" value="1"/>
</dbReference>
<dbReference type="InterPro" id="IPR001387">
    <property type="entry name" value="Cro/C1-type_HTH"/>
</dbReference>
<dbReference type="PANTHER" id="PTHR30146:SF109">
    <property type="entry name" value="HTH-TYPE TRANSCRIPTIONAL REGULATOR GALS"/>
    <property type="match status" value="1"/>
</dbReference>
<protein>
    <submittedName>
        <fullName evidence="6">LacI family transcriptional regulator</fullName>
    </submittedName>
</protein>
<keyword evidence="2" id="KW-0238">DNA-binding</keyword>
<dbReference type="InterPro" id="IPR000843">
    <property type="entry name" value="HTH_LacI"/>
</dbReference>
<dbReference type="CDD" id="cd01392">
    <property type="entry name" value="HTH_LacI"/>
    <property type="match status" value="1"/>
</dbReference>
<dbReference type="InterPro" id="IPR001761">
    <property type="entry name" value="Peripla_BP/Lac1_sug-bd_dom"/>
</dbReference>
<dbReference type="RefSeq" id="WP_303685831.1">
    <property type="nucleotide sequence ID" value="NZ_CAJXYO010000010.1"/>
</dbReference>
<evidence type="ECO:0000256" key="2">
    <source>
        <dbReference type="ARBA" id="ARBA00023125"/>
    </source>
</evidence>
<evidence type="ECO:0000259" key="4">
    <source>
        <dbReference type="PROSITE" id="PS50932"/>
    </source>
</evidence>
<dbReference type="Gene3D" id="1.10.260.40">
    <property type="entry name" value="lambda repressor-like DNA-binding domains"/>
    <property type="match status" value="1"/>
</dbReference>
<dbReference type="PROSITE" id="PS50943">
    <property type="entry name" value="HTH_CROC1"/>
    <property type="match status" value="1"/>
</dbReference>
<accession>A0A1Z8B9H7</accession>
<dbReference type="EMBL" id="MAAX01000043">
    <property type="protein sequence ID" value="OUS19200.1"/>
    <property type="molecule type" value="Genomic_DNA"/>
</dbReference>
<comment type="caution">
    <text evidence="6">The sequence shown here is derived from an EMBL/GenBank/DDBJ whole genome shotgun (WGS) entry which is preliminary data.</text>
</comment>
<dbReference type="SUPFAM" id="SSF47413">
    <property type="entry name" value="lambda repressor-like DNA-binding domains"/>
    <property type="match status" value="1"/>
</dbReference>
<dbReference type="CDD" id="cd06267">
    <property type="entry name" value="PBP1_LacI_sugar_binding-like"/>
    <property type="match status" value="1"/>
</dbReference>
<sequence>MITLKDLAATLGVSVSTVSKALKDSPEISKDTITRVKEIAKELNYRPNTLALSLKNRKTKTIGVIIPDILNTFFARILYGIEQESTALGYNIITCLSNESFDKENNSLHLLANGSVDGFIMSVSEETQSKGEVKHLKETINQDVPIVMFDRVANDVDCDKVIIDDFNAAFKATETMIREGRKKIVLVNSLGELSVGKLRVLGYKKALEKHDSYTGEPVIINVDDDQVLLNDQLESIITEHKDMDGLLCIDNISGVMSVNIAQRLGRVIPKDLSVIGFSSNKISHLSFPPLSTVAQYAEEIGQESVKMLVERLESKTKGNTKTVTINYSIELRGTTLPVKE</sequence>
<dbReference type="PANTHER" id="PTHR30146">
    <property type="entry name" value="LACI-RELATED TRANSCRIPTIONAL REPRESSOR"/>
    <property type="match status" value="1"/>
</dbReference>
<dbReference type="InterPro" id="IPR010982">
    <property type="entry name" value="Lambda_DNA-bd_dom_sf"/>
</dbReference>
<feature type="domain" description="HTH cro/C1-type" evidence="5">
    <location>
        <begin position="2"/>
        <end position="50"/>
    </location>
</feature>
<dbReference type="SMART" id="SM00354">
    <property type="entry name" value="HTH_LACI"/>
    <property type="match status" value="1"/>
</dbReference>
<dbReference type="GO" id="GO:0003700">
    <property type="term" value="F:DNA-binding transcription factor activity"/>
    <property type="evidence" value="ECO:0007669"/>
    <property type="project" value="TreeGrafter"/>
</dbReference>
<dbReference type="GO" id="GO:0000976">
    <property type="term" value="F:transcription cis-regulatory region binding"/>
    <property type="evidence" value="ECO:0007669"/>
    <property type="project" value="TreeGrafter"/>
</dbReference>
<gene>
    <name evidence="6" type="ORF">A9Q93_02620</name>
</gene>
<evidence type="ECO:0000256" key="1">
    <source>
        <dbReference type="ARBA" id="ARBA00023015"/>
    </source>
</evidence>
<reference evidence="7" key="1">
    <citation type="journal article" date="2017" name="Proc. Natl. Acad. Sci. U.S.A.">
        <title>Simulation of Deepwater Horizon oil plume reveals substrate specialization within a complex community of hydrocarbon-degraders.</title>
        <authorList>
            <person name="Hu P."/>
            <person name="Dubinsky E.A."/>
            <person name="Probst A.J."/>
            <person name="Wang J."/>
            <person name="Sieber C.M.K."/>
            <person name="Tom L.M."/>
            <person name="Gardinali P."/>
            <person name="Banfield J.F."/>
            <person name="Atlas R.M."/>
            <person name="Andersen G.L."/>
        </authorList>
    </citation>
    <scope>NUCLEOTIDE SEQUENCE [LARGE SCALE GENOMIC DNA]</scope>
</reference>
<feature type="domain" description="HTH lacI-type" evidence="4">
    <location>
        <begin position="2"/>
        <end position="56"/>
    </location>
</feature>
<proteinExistence type="predicted"/>
<evidence type="ECO:0000313" key="7">
    <source>
        <dbReference type="Proteomes" id="UP000196102"/>
    </source>
</evidence>
<dbReference type="Pfam" id="PF00532">
    <property type="entry name" value="Peripla_BP_1"/>
    <property type="match status" value="1"/>
</dbReference>
<evidence type="ECO:0000313" key="6">
    <source>
        <dbReference type="EMBL" id="OUS19200.1"/>
    </source>
</evidence>
<evidence type="ECO:0000256" key="3">
    <source>
        <dbReference type="ARBA" id="ARBA00023163"/>
    </source>
</evidence>
<organism evidence="6 7">
    <name type="scientific">Nonlabens dokdonensis</name>
    <dbReference type="NCBI Taxonomy" id="328515"/>
    <lineage>
        <taxon>Bacteria</taxon>
        <taxon>Pseudomonadati</taxon>
        <taxon>Bacteroidota</taxon>
        <taxon>Flavobacteriia</taxon>
        <taxon>Flavobacteriales</taxon>
        <taxon>Flavobacteriaceae</taxon>
        <taxon>Nonlabens</taxon>
    </lineage>
</organism>
<dbReference type="Pfam" id="PF00356">
    <property type="entry name" value="LacI"/>
    <property type="match status" value="1"/>
</dbReference>
<keyword evidence="3" id="KW-0804">Transcription</keyword>
<dbReference type="AlphaFoldDB" id="A0A1Z8B9H7"/>
<keyword evidence="1" id="KW-0805">Transcription regulation</keyword>
<dbReference type="Gene3D" id="3.40.50.2300">
    <property type="match status" value="2"/>
</dbReference>
<name>A0A1Z8B9H7_9FLAO</name>
<dbReference type="InterPro" id="IPR028082">
    <property type="entry name" value="Peripla_BP_I"/>
</dbReference>